<gene>
    <name evidence="1" type="ORF">Eyrgjafa_gp_8</name>
</gene>
<evidence type="ECO:0000313" key="2">
    <source>
        <dbReference type="Proteomes" id="UP000594646"/>
    </source>
</evidence>
<sequence length="420" mass="48952">MAVTKKKLPKKVSKFIQTTFYKDKPLVKLNRPLGLDTRTFEVASIEKEVNAFKEASELFDKVIYPMKIIIPKDKIKKLGVREMVFKTYKGKPNFIRYYTKNKTLNDKQCALLYLHKELRETYGFTVNDKAGFGSKENLANYIKVREGIEQRALAQVIRDERDKAVRQSKEEEGKRAIKDLAELSLRLQKNINNTLEPLKKLNEPMENLRSSINPFGFNAPIVQDGGLLGKTILGGTIARPTIPKVKPDGHKRRPLTGTGLTSYMLHHKLDNPVDIAKKFLSKEGKKFKDISGKVRDYKAKGFDHLRLICEQMNVDVEEAFLYICEGMNDSKSRWRTHRMDREFWRGSQSVVNLVKYFNEQVEISKKDKNKFNYTVKMLHGSQYCTQFYEEYGVVKPDYTKFTKWFKEMRHHVTVLKLDKK</sequence>
<evidence type="ECO:0000313" key="1">
    <source>
        <dbReference type="EMBL" id="QLF88154.1"/>
    </source>
</evidence>
<reference evidence="2" key="1">
    <citation type="submission" date="2020-04" db="EMBL/GenBank/DDBJ databases">
        <title>Efficient Dilution-to-Extinction isolation of novel virus-host model systems for fastidious heterotrophic bacteria.</title>
        <authorList>
            <person name="Buchholz H.H."/>
            <person name="Temperton B."/>
            <person name="Michelsen M."/>
            <person name="Allen M."/>
        </authorList>
    </citation>
    <scope>NUCLEOTIDE SEQUENCE [LARGE SCALE GENOMIC DNA]</scope>
</reference>
<proteinExistence type="predicted"/>
<name>A0A7S5Y931_9CAUD</name>
<accession>A0A7S5Y931</accession>
<dbReference type="Proteomes" id="UP000594646">
    <property type="component" value="Genome"/>
</dbReference>
<protein>
    <submittedName>
        <fullName evidence="1">Uncharacterized protein</fullName>
    </submittedName>
</protein>
<dbReference type="EMBL" id="MT375523">
    <property type="protein sequence ID" value="QLF88154.1"/>
    <property type="molecule type" value="Genomic_DNA"/>
</dbReference>
<keyword evidence="2" id="KW-1185">Reference proteome</keyword>
<organism evidence="1 2">
    <name type="scientific">Pelagibacter phage Eyrgjafa EXVC018P</name>
    <dbReference type="NCBI Taxonomy" id="2736227"/>
    <lineage>
        <taxon>Viruses</taxon>
        <taxon>Duplodnaviria</taxon>
        <taxon>Heunggongvirae</taxon>
        <taxon>Uroviricota</taxon>
        <taxon>Caudoviricetes</taxon>
        <taxon>Autographivirales</taxon>
        <taxon>Fussvirus</taxon>
        <taxon>Fussvirus Eyrgjafa EXVC018P</taxon>
    </lineage>
</organism>